<protein>
    <submittedName>
        <fullName evidence="1">Uncharacterized protein</fullName>
    </submittedName>
</protein>
<dbReference type="AlphaFoldDB" id="A0A803PLQ0"/>
<dbReference type="Proteomes" id="UP000596661">
    <property type="component" value="Chromosome 5"/>
</dbReference>
<organism evidence="1 2">
    <name type="scientific">Cannabis sativa</name>
    <name type="common">Hemp</name>
    <name type="synonym">Marijuana</name>
    <dbReference type="NCBI Taxonomy" id="3483"/>
    <lineage>
        <taxon>Eukaryota</taxon>
        <taxon>Viridiplantae</taxon>
        <taxon>Streptophyta</taxon>
        <taxon>Embryophyta</taxon>
        <taxon>Tracheophyta</taxon>
        <taxon>Spermatophyta</taxon>
        <taxon>Magnoliopsida</taxon>
        <taxon>eudicotyledons</taxon>
        <taxon>Gunneridae</taxon>
        <taxon>Pentapetalae</taxon>
        <taxon>rosids</taxon>
        <taxon>fabids</taxon>
        <taxon>Rosales</taxon>
        <taxon>Cannabaceae</taxon>
        <taxon>Cannabis</taxon>
    </lineage>
</organism>
<dbReference type="EMBL" id="UZAU01000542">
    <property type="status" value="NOT_ANNOTATED_CDS"/>
    <property type="molecule type" value="Genomic_DNA"/>
</dbReference>
<dbReference type="Gramene" id="evm.model.05.1535">
    <property type="protein sequence ID" value="cds.evm.model.05.1535"/>
    <property type="gene ID" value="evm.TU.05.1535"/>
</dbReference>
<proteinExistence type="predicted"/>
<dbReference type="EnsemblPlants" id="evm.model.05.1535">
    <property type="protein sequence ID" value="cds.evm.model.05.1535"/>
    <property type="gene ID" value="evm.TU.05.1535"/>
</dbReference>
<keyword evidence="2" id="KW-1185">Reference proteome</keyword>
<evidence type="ECO:0000313" key="1">
    <source>
        <dbReference type="EnsemblPlants" id="cds.evm.model.05.1535"/>
    </source>
</evidence>
<name>A0A803PLQ0_CANSA</name>
<reference evidence="1" key="2">
    <citation type="submission" date="2021-03" db="UniProtKB">
        <authorList>
            <consortium name="EnsemblPlants"/>
        </authorList>
    </citation>
    <scope>IDENTIFICATION</scope>
</reference>
<sequence>MGIANFDLGKFTEKNFRLWMVKMRALLVQQGIQATLLGEEKLPASLAGKEKTEALDKAHNGIILSLWDKKYGNVGVASKGEDTDGYESLGVLIAFNSDSRSIEVLDSGCSFYICPDKSRFSKFQSIRGYAGSRWPFSQGGEGLHESGERFKSYYEGFEEEFIYVLQEILEKVEINNVSDDKNDTMF</sequence>
<reference evidence="1" key="1">
    <citation type="submission" date="2018-11" db="EMBL/GenBank/DDBJ databases">
        <authorList>
            <person name="Grassa J C."/>
        </authorList>
    </citation>
    <scope>NUCLEOTIDE SEQUENCE [LARGE SCALE GENOMIC DNA]</scope>
</reference>
<evidence type="ECO:0000313" key="2">
    <source>
        <dbReference type="Proteomes" id="UP000596661"/>
    </source>
</evidence>
<accession>A0A803PLQ0</accession>